<dbReference type="RefSeq" id="WP_161947414.1">
    <property type="nucleotide sequence ID" value="NZ_FUWR01000002.1"/>
</dbReference>
<gene>
    <name evidence="1" type="ORF">SAMN02745119_00806</name>
</gene>
<keyword evidence="2" id="KW-1185">Reference proteome</keyword>
<accession>A0A1T4L7T8</accession>
<dbReference type="Pfam" id="PF03692">
    <property type="entry name" value="CxxCxxCC"/>
    <property type="match status" value="1"/>
</dbReference>
<organism evidence="1 2">
    <name type="scientific">Trichlorobacter thiogenes</name>
    <dbReference type="NCBI Taxonomy" id="115783"/>
    <lineage>
        <taxon>Bacteria</taxon>
        <taxon>Pseudomonadati</taxon>
        <taxon>Thermodesulfobacteriota</taxon>
        <taxon>Desulfuromonadia</taxon>
        <taxon>Geobacterales</taxon>
        <taxon>Geobacteraceae</taxon>
        <taxon>Trichlorobacter</taxon>
    </lineage>
</organism>
<dbReference type="Proteomes" id="UP000190102">
    <property type="component" value="Unassembled WGS sequence"/>
</dbReference>
<evidence type="ECO:0000313" key="1">
    <source>
        <dbReference type="EMBL" id="SJZ50581.1"/>
    </source>
</evidence>
<protein>
    <submittedName>
        <fullName evidence="1">Putative zinc-or iron-chelating domain-containing protein</fullName>
    </submittedName>
</protein>
<sequence length="233" mass="25698">MKELLDSVQERQDCFDHLITAWSSEYRQRGGSIHCGKGCSGCCSLVVNCTFPEALLVAAALDKEQHERLKAQIAGIKHAADSSASLKEWLHAYRFKAGPCPFLDQTGACGVYASRPLSCRSLLATKEPAWCVTDFASLDSNEKQAFMESLDRSAVAFPTHYAATPQEIGQELEEATLKQMETVYVFSLLGSLPWLVWLELEHQLSRRLADGPDAVQEYLTAEGLANPFLIVLG</sequence>
<evidence type="ECO:0000313" key="2">
    <source>
        <dbReference type="Proteomes" id="UP000190102"/>
    </source>
</evidence>
<proteinExistence type="predicted"/>
<dbReference type="EMBL" id="FUWR01000002">
    <property type="protein sequence ID" value="SJZ50581.1"/>
    <property type="molecule type" value="Genomic_DNA"/>
</dbReference>
<dbReference type="AlphaFoldDB" id="A0A1T4L7T8"/>
<dbReference type="InterPro" id="IPR005358">
    <property type="entry name" value="Puta_zinc/iron-chelating_dom"/>
</dbReference>
<reference evidence="2" key="1">
    <citation type="submission" date="2017-02" db="EMBL/GenBank/DDBJ databases">
        <authorList>
            <person name="Varghese N."/>
            <person name="Submissions S."/>
        </authorList>
    </citation>
    <scope>NUCLEOTIDE SEQUENCE [LARGE SCALE GENOMIC DNA]</scope>
    <source>
        <strain evidence="2">ATCC BAA-34</strain>
    </source>
</reference>
<dbReference type="STRING" id="115783.SAMN02745119_00806"/>
<name>A0A1T4L7T8_9BACT</name>